<keyword evidence="8" id="KW-0239">DNA-directed DNA polymerase</keyword>
<evidence type="ECO:0000256" key="3">
    <source>
        <dbReference type="ARBA" id="ARBA00022759"/>
    </source>
</evidence>
<evidence type="ECO:0000256" key="5">
    <source>
        <dbReference type="ARBA" id="ARBA00022842"/>
    </source>
</evidence>
<reference evidence="11" key="1">
    <citation type="submission" date="2020-09" db="EMBL/GenBank/DDBJ databases">
        <title>Genome-Enabled Discovery of Anthraquinone Biosynthesis in Senna tora.</title>
        <authorList>
            <person name="Kang S.-H."/>
            <person name="Pandey R.P."/>
            <person name="Lee C.-M."/>
            <person name="Sim J.-S."/>
            <person name="Jeong J.-T."/>
            <person name="Choi B.-S."/>
            <person name="Jung M."/>
            <person name="Ginzburg D."/>
            <person name="Zhao K."/>
            <person name="Won S.Y."/>
            <person name="Oh T.-J."/>
            <person name="Yu Y."/>
            <person name="Kim N.-H."/>
            <person name="Lee O.R."/>
            <person name="Lee T.-H."/>
            <person name="Bashyal P."/>
            <person name="Kim T.-S."/>
            <person name="Lee W.-H."/>
            <person name="Kawkins C."/>
            <person name="Kim C.-K."/>
            <person name="Kim J.S."/>
            <person name="Ahn B.O."/>
            <person name="Rhee S.Y."/>
            <person name="Sohng J.K."/>
        </authorList>
    </citation>
    <scope>NUCLEOTIDE SEQUENCE</scope>
    <source>
        <tissue evidence="11">Leaf</tissue>
    </source>
</reference>
<evidence type="ECO:0000313" key="12">
    <source>
        <dbReference type="Proteomes" id="UP000634136"/>
    </source>
</evidence>
<dbReference type="GO" id="GO:0015074">
    <property type="term" value="P:DNA integration"/>
    <property type="evidence" value="ECO:0007669"/>
    <property type="project" value="UniProtKB-KW"/>
</dbReference>
<dbReference type="OrthoDB" id="1432996at2759"/>
<evidence type="ECO:0000313" key="11">
    <source>
        <dbReference type="EMBL" id="KAF7841358.1"/>
    </source>
</evidence>
<dbReference type="PANTHER" id="PTHR42648">
    <property type="entry name" value="TRANSPOSASE, PUTATIVE-RELATED"/>
    <property type="match status" value="1"/>
</dbReference>
<dbReference type="PANTHER" id="PTHR42648:SF11">
    <property type="entry name" value="TRANSPOSON TY4-P GAG-POL POLYPROTEIN"/>
    <property type="match status" value="1"/>
</dbReference>
<evidence type="ECO:0000256" key="9">
    <source>
        <dbReference type="ARBA" id="ARBA00023172"/>
    </source>
</evidence>
<keyword evidence="7" id="KW-0695">RNA-directed DNA polymerase</keyword>
<proteinExistence type="predicted"/>
<keyword evidence="3" id="KW-0255">Endonuclease</keyword>
<gene>
    <name evidence="11" type="ORF">G2W53_003656</name>
</gene>
<evidence type="ECO:0000256" key="1">
    <source>
        <dbReference type="ARBA" id="ARBA00022722"/>
    </source>
</evidence>
<keyword evidence="9" id="KW-0233">DNA recombination</keyword>
<evidence type="ECO:0000256" key="6">
    <source>
        <dbReference type="ARBA" id="ARBA00022908"/>
    </source>
</evidence>
<accession>A0A834X933</accession>
<evidence type="ECO:0000259" key="10">
    <source>
        <dbReference type="Pfam" id="PF13976"/>
    </source>
</evidence>
<dbReference type="EMBL" id="JAAIUW010000002">
    <property type="protein sequence ID" value="KAF7841358.1"/>
    <property type="molecule type" value="Genomic_DNA"/>
</dbReference>
<sequence length="142" mass="15611">MAELHASSQLRAYELHANSKLHGSLQLGFSEISEGFAEVGEAYVKKTSQIDNASIWHARSGHVGYQLLQQISSKGLVDGMPTLKNVCEDVICQGCQYGKSHRLPFKNSSNQRSEMFELVHTDLMGPIKTKLLWAAICYGVGG</sequence>
<dbReference type="GO" id="GO:0046872">
    <property type="term" value="F:metal ion binding"/>
    <property type="evidence" value="ECO:0007669"/>
    <property type="project" value="UniProtKB-KW"/>
</dbReference>
<dbReference type="GO" id="GO:0006310">
    <property type="term" value="P:DNA recombination"/>
    <property type="evidence" value="ECO:0007669"/>
    <property type="project" value="UniProtKB-KW"/>
</dbReference>
<protein>
    <submittedName>
        <fullName evidence="11">Retrovirus-related Pol polyprotein from transposon TNT 1-94</fullName>
    </submittedName>
</protein>
<evidence type="ECO:0000256" key="4">
    <source>
        <dbReference type="ARBA" id="ARBA00022801"/>
    </source>
</evidence>
<keyword evidence="8" id="KW-0548">Nucleotidyltransferase</keyword>
<dbReference type="GO" id="GO:0003964">
    <property type="term" value="F:RNA-directed DNA polymerase activity"/>
    <property type="evidence" value="ECO:0007669"/>
    <property type="project" value="UniProtKB-KW"/>
</dbReference>
<evidence type="ECO:0000256" key="7">
    <source>
        <dbReference type="ARBA" id="ARBA00022918"/>
    </source>
</evidence>
<dbReference type="Pfam" id="PF13976">
    <property type="entry name" value="gag_pre-integrs"/>
    <property type="match status" value="1"/>
</dbReference>
<dbReference type="InterPro" id="IPR025724">
    <property type="entry name" value="GAG-pre-integrase_dom"/>
</dbReference>
<dbReference type="GO" id="GO:0004519">
    <property type="term" value="F:endonuclease activity"/>
    <property type="evidence" value="ECO:0007669"/>
    <property type="project" value="UniProtKB-KW"/>
</dbReference>
<keyword evidence="12" id="KW-1185">Reference proteome</keyword>
<dbReference type="GO" id="GO:0003887">
    <property type="term" value="F:DNA-directed DNA polymerase activity"/>
    <property type="evidence" value="ECO:0007669"/>
    <property type="project" value="UniProtKB-KW"/>
</dbReference>
<evidence type="ECO:0000256" key="8">
    <source>
        <dbReference type="ARBA" id="ARBA00022932"/>
    </source>
</evidence>
<dbReference type="InterPro" id="IPR039537">
    <property type="entry name" value="Retrotran_Ty1/copia-like"/>
</dbReference>
<evidence type="ECO:0000256" key="2">
    <source>
        <dbReference type="ARBA" id="ARBA00022723"/>
    </source>
</evidence>
<keyword evidence="8" id="KW-0808">Transferase</keyword>
<dbReference type="AlphaFoldDB" id="A0A834X933"/>
<feature type="domain" description="GAG-pre-integrase" evidence="10">
    <location>
        <begin position="48"/>
        <end position="100"/>
    </location>
</feature>
<keyword evidence="5" id="KW-0460">Magnesium</keyword>
<dbReference type="Proteomes" id="UP000634136">
    <property type="component" value="Unassembled WGS sequence"/>
</dbReference>
<keyword evidence="2" id="KW-0479">Metal-binding</keyword>
<keyword evidence="1" id="KW-0540">Nuclease</keyword>
<comment type="caution">
    <text evidence="11">The sequence shown here is derived from an EMBL/GenBank/DDBJ whole genome shotgun (WGS) entry which is preliminary data.</text>
</comment>
<keyword evidence="6" id="KW-0229">DNA integration</keyword>
<organism evidence="11 12">
    <name type="scientific">Senna tora</name>
    <dbReference type="NCBI Taxonomy" id="362788"/>
    <lineage>
        <taxon>Eukaryota</taxon>
        <taxon>Viridiplantae</taxon>
        <taxon>Streptophyta</taxon>
        <taxon>Embryophyta</taxon>
        <taxon>Tracheophyta</taxon>
        <taxon>Spermatophyta</taxon>
        <taxon>Magnoliopsida</taxon>
        <taxon>eudicotyledons</taxon>
        <taxon>Gunneridae</taxon>
        <taxon>Pentapetalae</taxon>
        <taxon>rosids</taxon>
        <taxon>fabids</taxon>
        <taxon>Fabales</taxon>
        <taxon>Fabaceae</taxon>
        <taxon>Caesalpinioideae</taxon>
        <taxon>Cassia clade</taxon>
        <taxon>Senna</taxon>
    </lineage>
</organism>
<name>A0A834X933_9FABA</name>
<dbReference type="GO" id="GO:0016787">
    <property type="term" value="F:hydrolase activity"/>
    <property type="evidence" value="ECO:0007669"/>
    <property type="project" value="UniProtKB-KW"/>
</dbReference>
<keyword evidence="4" id="KW-0378">Hydrolase</keyword>